<dbReference type="InterPro" id="IPR003593">
    <property type="entry name" value="AAA+_ATPase"/>
</dbReference>
<evidence type="ECO:0000259" key="5">
    <source>
        <dbReference type="PROSITE" id="PS50893"/>
    </source>
</evidence>
<dbReference type="CDD" id="cd03216">
    <property type="entry name" value="ABC_Carb_Monos_I"/>
    <property type="match status" value="1"/>
</dbReference>
<feature type="domain" description="ABC transporter" evidence="5">
    <location>
        <begin position="8"/>
        <end position="244"/>
    </location>
</feature>
<proteinExistence type="predicted"/>
<reference evidence="6 7" key="1">
    <citation type="submission" date="2015-02" db="EMBL/GenBank/DDBJ databases">
        <title>Draft genome sequences of ten Microbacterium spp. with emphasis on heavy metal contaminated environments.</title>
        <authorList>
            <person name="Corretto E."/>
        </authorList>
    </citation>
    <scope>NUCLEOTIDE SEQUENCE [LARGE SCALE GENOMIC DNA]</scope>
    <source>
        <strain evidence="6 7">DSM 12966</strain>
    </source>
</reference>
<feature type="domain" description="ABC transporter" evidence="5">
    <location>
        <begin position="259"/>
        <end position="505"/>
    </location>
</feature>
<dbReference type="KEGG" id="mfol:DXT68_14855"/>
<evidence type="ECO:0000256" key="1">
    <source>
        <dbReference type="ARBA" id="ARBA00022448"/>
    </source>
</evidence>
<dbReference type="EMBL" id="JYIU01000037">
    <property type="protein sequence ID" value="KJL23020.1"/>
    <property type="molecule type" value="Genomic_DNA"/>
</dbReference>
<dbReference type="SMART" id="SM00382">
    <property type="entry name" value="AAA"/>
    <property type="match status" value="2"/>
</dbReference>
<dbReference type="CDD" id="cd03215">
    <property type="entry name" value="ABC_Carb_Monos_II"/>
    <property type="match status" value="1"/>
</dbReference>
<evidence type="ECO:0000313" key="6">
    <source>
        <dbReference type="EMBL" id="KJL23020.1"/>
    </source>
</evidence>
<comment type="caution">
    <text evidence="6">The sequence shown here is derived from an EMBL/GenBank/DDBJ whole genome shotgun (WGS) entry which is preliminary data.</text>
</comment>
<dbReference type="InterPro" id="IPR050107">
    <property type="entry name" value="ABC_carbohydrate_import_ATPase"/>
</dbReference>
<dbReference type="Pfam" id="PF00005">
    <property type="entry name" value="ABC_tran"/>
    <property type="match status" value="2"/>
</dbReference>
<dbReference type="Proteomes" id="UP000033572">
    <property type="component" value="Unassembled WGS sequence"/>
</dbReference>
<dbReference type="InterPro" id="IPR027417">
    <property type="entry name" value="P-loop_NTPase"/>
</dbReference>
<evidence type="ECO:0000313" key="7">
    <source>
        <dbReference type="Proteomes" id="UP000033572"/>
    </source>
</evidence>
<keyword evidence="2" id="KW-0677">Repeat</keyword>
<dbReference type="PATRIC" id="fig|104336.4.peg.1220"/>
<dbReference type="InterPro" id="IPR017871">
    <property type="entry name" value="ABC_transporter-like_CS"/>
</dbReference>
<sequence length="544" mass="58638">MNEELPIVEMRGITIEFPGVKALDGVDFRLFQGEVHALMGENGAGKSTLIKALTGVYRIDAGSIVVAGQERSFGGTGDAQAAGISTVYQEVNLAPNLTIGENVMLGHEVRGLFGVNWRATHRAATEALARLGLDHLDTRQPLSTLSIAMQQLVAISRAMAIKAKVLILDEPTSSLDAAEVEGLFTVMRTLRDQGVAILFVSHFLDQIYAISDRLTVLRNGQYEGEYLTRDLDRHALISRMIGKDLDTLKSLGGNRRTTPRDADEAAFLSASGISRSGAVHATDLDIRPGEVVGFAGLLGSGRTELARLLYGADRSESGQITVKGRKVDLSSPSAALSHRIAFSTENRRDEGIIGDLTIRENIILAVQAKRGWARPMPRKEQDAIVDKYIAALNVRPADPERMIKNLSGGNQQKVLLGRWLATEPELLILDEPTRGIDVGAKAEIQEAVAELADQGVAVVFVSSELEEVVRLSERIVVLKDHSKIGEIQNGPEVTAQEIVDVIAAHGVEAAATTLEQELDAIEVVHVAPAAASDVQPETLEGETR</sequence>
<keyword evidence="3" id="KW-0547">Nucleotide-binding</keyword>
<evidence type="ECO:0000256" key="3">
    <source>
        <dbReference type="ARBA" id="ARBA00022741"/>
    </source>
</evidence>
<dbReference type="GO" id="GO:0016887">
    <property type="term" value="F:ATP hydrolysis activity"/>
    <property type="evidence" value="ECO:0007669"/>
    <property type="project" value="InterPro"/>
</dbReference>
<gene>
    <name evidence="6" type="primary">araG_2</name>
    <name evidence="6" type="ORF">RN50_01191</name>
</gene>
<name>A0A0F0KSB2_9MICO</name>
<dbReference type="GO" id="GO:0005524">
    <property type="term" value="F:ATP binding"/>
    <property type="evidence" value="ECO:0007669"/>
    <property type="project" value="UniProtKB-KW"/>
</dbReference>
<organism evidence="6 7">
    <name type="scientific">Microbacterium foliorum</name>
    <dbReference type="NCBI Taxonomy" id="104336"/>
    <lineage>
        <taxon>Bacteria</taxon>
        <taxon>Bacillati</taxon>
        <taxon>Actinomycetota</taxon>
        <taxon>Actinomycetes</taxon>
        <taxon>Micrococcales</taxon>
        <taxon>Microbacteriaceae</taxon>
        <taxon>Microbacterium</taxon>
    </lineage>
</organism>
<evidence type="ECO:0000256" key="4">
    <source>
        <dbReference type="ARBA" id="ARBA00022840"/>
    </source>
</evidence>
<dbReference type="InterPro" id="IPR003439">
    <property type="entry name" value="ABC_transporter-like_ATP-bd"/>
</dbReference>
<keyword evidence="6" id="KW-0378">Hydrolase</keyword>
<dbReference type="RefSeq" id="WP_082068876.1">
    <property type="nucleotide sequence ID" value="NZ_CP031425.1"/>
</dbReference>
<keyword evidence="4 6" id="KW-0067">ATP-binding</keyword>
<keyword evidence="7" id="KW-1185">Reference proteome</keyword>
<dbReference type="AlphaFoldDB" id="A0A0F0KSB2"/>
<dbReference type="GeneID" id="94445675"/>
<dbReference type="PROSITE" id="PS50893">
    <property type="entry name" value="ABC_TRANSPORTER_2"/>
    <property type="match status" value="2"/>
</dbReference>
<dbReference type="Gene3D" id="3.40.50.300">
    <property type="entry name" value="P-loop containing nucleotide triphosphate hydrolases"/>
    <property type="match status" value="2"/>
</dbReference>
<dbReference type="SUPFAM" id="SSF52540">
    <property type="entry name" value="P-loop containing nucleoside triphosphate hydrolases"/>
    <property type="match status" value="2"/>
</dbReference>
<evidence type="ECO:0000256" key="2">
    <source>
        <dbReference type="ARBA" id="ARBA00022737"/>
    </source>
</evidence>
<dbReference type="PANTHER" id="PTHR43790">
    <property type="entry name" value="CARBOHYDRATE TRANSPORT ATP-BINDING PROTEIN MG119-RELATED"/>
    <property type="match status" value="1"/>
</dbReference>
<dbReference type="EC" id="3.6.3.17" evidence="6"/>
<dbReference type="PANTHER" id="PTHR43790:SF9">
    <property type="entry name" value="GALACTOFURANOSE TRANSPORTER ATP-BINDING PROTEIN YTFR"/>
    <property type="match status" value="1"/>
</dbReference>
<keyword evidence="1" id="KW-0813">Transport</keyword>
<protein>
    <submittedName>
        <fullName evidence="6">Arabinose import ATP-binding protein AraG</fullName>
        <ecNumber evidence="6">3.6.3.17</ecNumber>
    </submittedName>
</protein>
<dbReference type="PROSITE" id="PS00211">
    <property type="entry name" value="ABC_TRANSPORTER_1"/>
    <property type="match status" value="1"/>
</dbReference>
<accession>A0A0F0KSB2</accession>